<dbReference type="EMBL" id="VFOZ01000001">
    <property type="protein sequence ID" value="TQM00950.1"/>
    <property type="molecule type" value="Genomic_DNA"/>
</dbReference>
<evidence type="ECO:0000313" key="3">
    <source>
        <dbReference type="Proteomes" id="UP000316096"/>
    </source>
</evidence>
<evidence type="ECO:0000313" key="2">
    <source>
        <dbReference type="EMBL" id="TQM00950.1"/>
    </source>
</evidence>
<name>A0A543CV17_9ACTN</name>
<dbReference type="AlphaFoldDB" id="A0A543CV17"/>
<dbReference type="OrthoDB" id="3481203at2"/>
<proteinExistence type="predicted"/>
<dbReference type="RefSeq" id="WP_141960843.1">
    <property type="nucleotide sequence ID" value="NZ_VFOZ01000001.1"/>
</dbReference>
<sequence>MQNKTVIVIGATTMAVVVLGFVAVFMAISAGADRRVAPIAPVAQTSQAATPSPTKTTKPRPRVTVTKHEIVPRTVVRPHYYYGGADEEFLSAIARDGISAPDDWAIDAGRTTCGAGYDYAYQYLTDGGIYSYHVQTFLDDWLSTHGGC</sequence>
<gene>
    <name evidence="2" type="ORF">FB559_6691</name>
</gene>
<protein>
    <submittedName>
        <fullName evidence="2">Uncharacterized protein</fullName>
    </submittedName>
</protein>
<reference evidence="2 3" key="1">
    <citation type="submission" date="2019-06" db="EMBL/GenBank/DDBJ databases">
        <title>Sequencing the genomes of 1000 actinobacteria strains.</title>
        <authorList>
            <person name="Klenk H.-P."/>
        </authorList>
    </citation>
    <scope>NUCLEOTIDE SEQUENCE [LARGE SCALE GENOMIC DNA]</scope>
    <source>
        <strain evidence="2 3">DSM 102200</strain>
    </source>
</reference>
<comment type="caution">
    <text evidence="2">The sequence shown here is derived from an EMBL/GenBank/DDBJ whole genome shotgun (WGS) entry which is preliminary data.</text>
</comment>
<keyword evidence="3" id="KW-1185">Reference proteome</keyword>
<feature type="transmembrane region" description="Helical" evidence="1">
    <location>
        <begin position="6"/>
        <end position="28"/>
    </location>
</feature>
<evidence type="ECO:0000256" key="1">
    <source>
        <dbReference type="SAM" id="Phobius"/>
    </source>
</evidence>
<dbReference type="Proteomes" id="UP000316096">
    <property type="component" value="Unassembled WGS sequence"/>
</dbReference>
<keyword evidence="1" id="KW-0812">Transmembrane</keyword>
<keyword evidence="1" id="KW-0472">Membrane</keyword>
<organism evidence="2 3">
    <name type="scientific">Actinoallomurus bryophytorum</name>
    <dbReference type="NCBI Taxonomy" id="1490222"/>
    <lineage>
        <taxon>Bacteria</taxon>
        <taxon>Bacillati</taxon>
        <taxon>Actinomycetota</taxon>
        <taxon>Actinomycetes</taxon>
        <taxon>Streptosporangiales</taxon>
        <taxon>Thermomonosporaceae</taxon>
        <taxon>Actinoallomurus</taxon>
    </lineage>
</organism>
<keyword evidence="1" id="KW-1133">Transmembrane helix</keyword>
<accession>A0A543CV17</accession>